<dbReference type="Gene3D" id="1.10.1070.11">
    <property type="entry name" value="Phosphatidylinositol 3-/4-kinase, catalytic domain"/>
    <property type="match status" value="1"/>
</dbReference>
<keyword evidence="2" id="KW-0808">Transferase</keyword>
<dbReference type="InterPro" id="IPR011009">
    <property type="entry name" value="Kinase-like_dom_sf"/>
</dbReference>
<keyword evidence="7" id="KW-1185">Reference proteome</keyword>
<dbReference type="GO" id="GO:0005737">
    <property type="term" value="C:cytoplasm"/>
    <property type="evidence" value="ECO:0007669"/>
    <property type="project" value="TreeGrafter"/>
</dbReference>
<evidence type="ECO:0000256" key="2">
    <source>
        <dbReference type="ARBA" id="ARBA00022679"/>
    </source>
</evidence>
<dbReference type="Gene3D" id="3.30.1010.10">
    <property type="entry name" value="Phosphatidylinositol 3-kinase Catalytic Subunit, Chain A, domain 4"/>
    <property type="match status" value="1"/>
</dbReference>
<dbReference type="PROSITE" id="PS00916">
    <property type="entry name" value="PI3_4_KINASE_2"/>
    <property type="match status" value="1"/>
</dbReference>
<accession>A0A9K3CW90</accession>
<dbReference type="InterPro" id="IPR042236">
    <property type="entry name" value="PI3K_accessory_sf"/>
</dbReference>
<sequence length="2120" mass="227101">MVLFTPLPICLPPGQFESVVYAASRHVRRAQSCVVDQSQSPRPKKTHSLLSLVSSHERRRGKGERQRLAESASREACAHQDHFSLPLHTRRQTAGSGSQRQSKEEDRPSTRLGCWTAVIAESCRACVSQQRPLSIRHVMILAARLMLLYHSGGDDRQGVSQQDTIETRHLEEAELMNDVAVLIGYVAPAAFKAHAASLEGGGARTRRGRGRGRGRDVYNFEGSLSNSLSLSSGQQFPLTLPRFAVPGVSPLVRRHSVVSLSLHPHRLDRSDSGTVPVGKGGEARSAGRMSVGGEAGRRKVDGGGKRAGSFDHGRSASYVDIRDVGVSIGSHSRGDSEGEAHTTNPLSGLPPLLDLPPLWARHVLGLVAVLMGLLKTQYMEPDVVAELVQWRGTLLKKVQVESAWCRTGVARETGCDRERERDRLPAEPWHLCPVLVTMADVATGEGVGEGSPGLYARDCAAHKGAVSLLIGSLASVITEPTSFRRVAALVAHSLSQQRGRVNLAGTADPALRPKYSSKLDVLLSRDRLGTGTYVLEGVVSIARAAQVPSITDQVTDAVLQMMPQSYGPQTSAAIEAANSSAVLAIETQQDEEIQGQKSVSRALRTHRRTRSYMASLPPTLPLRVLLSAAAEMALLPSASLDAPHVSTTIGTERPSHLPVSASRVLSGLTHTGQRELDKESNSMAFNEIIAATEAHQTTKLHRLYHRLSGALASAHDSAVAIGTSRGDTSGEFSFDLIAPYDLLLVPFSACLRGILHLYREGTVMGPSYAMSGGTWTYCGVSLPHLASVVHRAIMLGLHMSGEEGALIPTSGLVALSDACPALLVPPGCTYTVYPQVPGVSITQASTFLSPQASHATLLACMRAVHPGIRSHTVPSGPSAPPWMVVSAVLEAVRGTAATLYSDKATHVTPLVLCGYVSPLALSLPLSQGDIDYGLIRDQVTHLPSTVYMTSLLKGCLLSRRTRIIGMLRRGNSAGSGLDRTWEYISGILEGSEGSRWLRASYLSALLSEPLHSDTTPSTPICTGHDEAWASAIERVSDPLTRTLLGQVLVVRAVSIGGEGLPPHLSLTRASLAHALCGVVSTGDTPRVLDLATQVRTHDAIPLYVDTVCVHLLTGHADTANTGTSLLDRNTSVLKELANRIGDMCTHGHRRHPFVRYTAVDPGFAVSLEATNGPDRINEIQQAQAADAAQRALVSAECLVFECYIAVLSALIEENGPLGALRDVFTDTLLTLAQSVLKAITTDTWACLPSVSHATCAVLLQGGSMGGPLVREAAYKLMLHVSCETDSLLPLLQVNAGLDTDRKALSDVVRLLFRHGVRHPDDMDRGETASASASVQVPEGLDRGAERVSTSGMEGTSCICPPSLFDLSVPLIGEHPVSGTGLTPTHSLSALRDAACLCALDDMELVTEWQRLQTLVEPEPSVVPRASRTSLEGMAQERKRKVKTQPPLDVHSSSLLGESFCGPVRDLLASAEGLGASPSVTVLSSAYLSRVSASQWATTLRGLPLRVADRLVARFRFRCPLMGVALSSVTQYEAVPTRSSHDNRHVHAGDRERDVPHTVTPTVSGSLHPPPTRVSPVVGAGPLPTPDPTVLQRGVAPVPSCLLPPCAPAAALALLQHPQYTRYAVGSLSLTVSPHGLCFCIPQLVAALPQGQALTQCLSLADSESLSLRGMVLGEYLCEQSTKAPETFGRMLLWALASEVETSIAQPLKNRLIPAVRQFLVSTGLHISIMDSLLTCTQKRAREMEQTLLSSQQTVYNSILALSSSLVPVPPENRVSELNAALDRISTAGSASLRGVDGERGHTDCATVNGSGSGSGRRQCVPPPTKPEASVCSIVPGKGRVMKSHERCPVMVSFDCHCAMDEGQDGDTESAVSALIFKAGDNVKQDQLVVQLFGVLSRLWAYGVFPVRLEDGVIEVMGDARSRDEIGHRVDGSLFDYFCQQYGMPGTDEFAKHRTLFLESLVPSSIASWVLQLKDRHNGNIMYSDLGRMLHIDFGFAFDIAPGGDLSIEVAPFKMTQEMVDILGTSPDSPGFSEFRVLTVRAFLVLRRCPGPFLSAIQAVLSNGMPCFKPGSIGRVQKRMGLDIGNAAAVQFIHLKIAQSANRFLTNVYDVFQGLQNKITY</sequence>
<dbReference type="GO" id="GO:0004430">
    <property type="term" value="F:1-phosphatidylinositol 4-kinase activity"/>
    <property type="evidence" value="ECO:0007669"/>
    <property type="project" value="TreeGrafter"/>
</dbReference>
<dbReference type="GO" id="GO:0005886">
    <property type="term" value="C:plasma membrane"/>
    <property type="evidence" value="ECO:0007669"/>
    <property type="project" value="TreeGrafter"/>
</dbReference>
<dbReference type="OrthoDB" id="10264149at2759"/>
<feature type="compositionally biased region" description="Basic and acidic residues" evidence="4">
    <location>
        <begin position="295"/>
        <end position="310"/>
    </location>
</feature>
<dbReference type="PANTHER" id="PTHR10048">
    <property type="entry name" value="PHOSPHATIDYLINOSITOL KINASE"/>
    <property type="match status" value="1"/>
</dbReference>
<feature type="region of interest" description="Disordered" evidence="4">
    <location>
        <begin position="33"/>
        <end position="108"/>
    </location>
</feature>
<feature type="region of interest" description="Disordered" evidence="4">
    <location>
        <begin position="1422"/>
        <end position="1447"/>
    </location>
</feature>
<dbReference type="EMBL" id="BDIP01001002">
    <property type="protein sequence ID" value="GIQ83320.1"/>
    <property type="molecule type" value="Genomic_DNA"/>
</dbReference>
<reference evidence="6 7" key="1">
    <citation type="journal article" date="2018" name="PLoS ONE">
        <title>The draft genome of Kipferlia bialata reveals reductive genome evolution in fornicate parasites.</title>
        <authorList>
            <person name="Tanifuji G."/>
            <person name="Takabayashi S."/>
            <person name="Kume K."/>
            <person name="Takagi M."/>
            <person name="Nakayama T."/>
            <person name="Kamikawa R."/>
            <person name="Inagaki Y."/>
            <person name="Hashimoto T."/>
        </authorList>
    </citation>
    <scope>NUCLEOTIDE SEQUENCE [LARGE SCALE GENOMIC DNA]</scope>
    <source>
        <strain evidence="6">NY0173</strain>
    </source>
</reference>
<dbReference type="GO" id="GO:0046854">
    <property type="term" value="P:phosphatidylinositol phosphate biosynthetic process"/>
    <property type="evidence" value="ECO:0007669"/>
    <property type="project" value="InterPro"/>
</dbReference>
<evidence type="ECO:0000313" key="6">
    <source>
        <dbReference type="EMBL" id="GIQ83320.1"/>
    </source>
</evidence>
<feature type="compositionally biased region" description="Basic and acidic residues" evidence="4">
    <location>
        <begin position="63"/>
        <end position="82"/>
    </location>
</feature>
<organism evidence="6 7">
    <name type="scientific">Kipferlia bialata</name>
    <dbReference type="NCBI Taxonomy" id="797122"/>
    <lineage>
        <taxon>Eukaryota</taxon>
        <taxon>Metamonada</taxon>
        <taxon>Carpediemonas-like organisms</taxon>
        <taxon>Kipferlia</taxon>
    </lineage>
</organism>
<evidence type="ECO:0000256" key="4">
    <source>
        <dbReference type="SAM" id="MobiDB-lite"/>
    </source>
</evidence>
<dbReference type="GO" id="GO:0048015">
    <property type="term" value="P:phosphatidylinositol-mediated signaling"/>
    <property type="evidence" value="ECO:0007669"/>
    <property type="project" value="TreeGrafter"/>
</dbReference>
<proteinExistence type="inferred from homology"/>
<feature type="domain" description="PI3K/PI4K catalytic" evidence="5">
    <location>
        <begin position="1834"/>
        <end position="2104"/>
    </location>
</feature>
<gene>
    <name evidence="6" type="ORF">KIPB_004624</name>
</gene>
<protein>
    <submittedName>
        <fullName evidence="6">Phosphatidylinositol Kinase</fullName>
    </submittedName>
</protein>
<dbReference type="PANTHER" id="PTHR10048:SF15">
    <property type="entry name" value="PHOSPHATIDYLINOSITOL 4-KINASE ALPHA"/>
    <property type="match status" value="1"/>
</dbReference>
<dbReference type="SUPFAM" id="SSF56112">
    <property type="entry name" value="Protein kinase-like (PK-like)"/>
    <property type="match status" value="1"/>
</dbReference>
<feature type="region of interest" description="Disordered" evidence="4">
    <location>
        <begin position="1553"/>
        <end position="1572"/>
    </location>
</feature>
<feature type="region of interest" description="Disordered" evidence="4">
    <location>
        <begin position="269"/>
        <end position="310"/>
    </location>
</feature>
<dbReference type="Pfam" id="PF00454">
    <property type="entry name" value="PI3_PI4_kinase"/>
    <property type="match status" value="1"/>
</dbReference>
<evidence type="ECO:0000256" key="1">
    <source>
        <dbReference type="ARBA" id="ARBA00006209"/>
    </source>
</evidence>
<evidence type="ECO:0000256" key="3">
    <source>
        <dbReference type="ARBA" id="ARBA00022777"/>
    </source>
</evidence>
<evidence type="ECO:0000313" key="7">
    <source>
        <dbReference type="Proteomes" id="UP000265618"/>
    </source>
</evidence>
<comment type="similarity">
    <text evidence="1">Belongs to the PI3/PI4-kinase family. Type III PI4K subfamily.</text>
</comment>
<dbReference type="InterPro" id="IPR000403">
    <property type="entry name" value="PI3/4_kinase_cat_dom"/>
</dbReference>
<dbReference type="SMART" id="SM00146">
    <property type="entry name" value="PI3Kc"/>
    <property type="match status" value="1"/>
</dbReference>
<dbReference type="Proteomes" id="UP000265618">
    <property type="component" value="Unassembled WGS sequence"/>
</dbReference>
<name>A0A9K3CW90_9EUKA</name>
<feature type="region of interest" description="Disordered" evidence="4">
    <location>
        <begin position="1792"/>
        <end position="1827"/>
    </location>
</feature>
<comment type="caution">
    <text evidence="6">The sequence shown here is derived from an EMBL/GenBank/DDBJ whole genome shotgun (WGS) entry which is preliminary data.</text>
</comment>
<dbReference type="PROSITE" id="PS50290">
    <property type="entry name" value="PI3_4_KINASE_3"/>
    <property type="match status" value="1"/>
</dbReference>
<dbReference type="Gene3D" id="1.25.40.70">
    <property type="entry name" value="Phosphatidylinositol 3-kinase, accessory domain (PIK)"/>
    <property type="match status" value="1"/>
</dbReference>
<dbReference type="InterPro" id="IPR036940">
    <property type="entry name" value="PI3/4_kinase_cat_sf"/>
</dbReference>
<keyword evidence="3 6" id="KW-0418">Kinase</keyword>
<evidence type="ECO:0000259" key="5">
    <source>
        <dbReference type="PROSITE" id="PS50290"/>
    </source>
</evidence>
<dbReference type="InterPro" id="IPR015433">
    <property type="entry name" value="PI3/4_kinase"/>
</dbReference>
<dbReference type="InterPro" id="IPR018936">
    <property type="entry name" value="PI3/4_kinase_CS"/>
</dbReference>